<evidence type="ECO:0000256" key="1">
    <source>
        <dbReference type="ARBA" id="ARBA00001936"/>
    </source>
</evidence>
<dbReference type="SUPFAM" id="SSF81301">
    <property type="entry name" value="Nucleotidyltransferase"/>
    <property type="match status" value="1"/>
</dbReference>
<keyword evidence="9" id="KW-0239">DNA-directed DNA polymerase</keyword>
<evidence type="ECO:0000256" key="4">
    <source>
        <dbReference type="ARBA" id="ARBA00022634"/>
    </source>
</evidence>
<dbReference type="CDD" id="cd00141">
    <property type="entry name" value="NT_POLXc"/>
    <property type="match status" value="1"/>
</dbReference>
<evidence type="ECO:0000256" key="10">
    <source>
        <dbReference type="ARBA" id="ARBA00023204"/>
    </source>
</evidence>
<evidence type="ECO:0000256" key="7">
    <source>
        <dbReference type="ARBA" id="ARBA00022705"/>
    </source>
</evidence>
<dbReference type="Pfam" id="PF14792">
    <property type="entry name" value="DNA_pol_B_palm"/>
    <property type="match status" value="1"/>
</dbReference>
<keyword evidence="16" id="KW-1185">Reference proteome</keyword>
<dbReference type="Gene3D" id="1.10.150.20">
    <property type="entry name" value="5' to 3' exonuclease, C-terminal subdomain"/>
    <property type="match status" value="1"/>
</dbReference>
<feature type="compositionally biased region" description="Low complexity" evidence="13">
    <location>
        <begin position="305"/>
        <end position="321"/>
    </location>
</feature>
<dbReference type="GeneID" id="95979239"/>
<dbReference type="InterPro" id="IPR036420">
    <property type="entry name" value="BRCT_dom_sf"/>
</dbReference>
<dbReference type="InterPro" id="IPR043519">
    <property type="entry name" value="NT_sf"/>
</dbReference>
<evidence type="ECO:0000256" key="12">
    <source>
        <dbReference type="ARBA" id="ARBA00049244"/>
    </source>
</evidence>
<evidence type="ECO:0000256" key="2">
    <source>
        <dbReference type="ARBA" id="ARBA00012417"/>
    </source>
</evidence>
<keyword evidence="8" id="KW-0227">DNA damage</keyword>
<evidence type="ECO:0000256" key="8">
    <source>
        <dbReference type="ARBA" id="ARBA00022763"/>
    </source>
</evidence>
<evidence type="ECO:0000256" key="13">
    <source>
        <dbReference type="SAM" id="MobiDB-lite"/>
    </source>
</evidence>
<dbReference type="Gene3D" id="3.30.210.10">
    <property type="entry name" value="DNA polymerase, thumb domain"/>
    <property type="match status" value="1"/>
</dbReference>
<dbReference type="Gene3D" id="1.10.150.110">
    <property type="entry name" value="DNA polymerase beta, N-terminal domain-like"/>
    <property type="match status" value="1"/>
</dbReference>
<evidence type="ECO:0000256" key="3">
    <source>
        <dbReference type="ARBA" id="ARBA00016513"/>
    </source>
</evidence>
<dbReference type="InterPro" id="IPR028207">
    <property type="entry name" value="DNA_pol_B_palm_palm"/>
</dbReference>
<evidence type="ECO:0000256" key="11">
    <source>
        <dbReference type="ARBA" id="ARBA00023239"/>
    </source>
</evidence>
<dbReference type="InterPro" id="IPR029398">
    <property type="entry name" value="PolB_thumb"/>
</dbReference>
<dbReference type="Pfam" id="PF10391">
    <property type="entry name" value="DNA_pol_lambd_f"/>
    <property type="match status" value="1"/>
</dbReference>
<keyword evidence="5" id="KW-0808">Transferase</keyword>
<dbReference type="PRINTS" id="PR00869">
    <property type="entry name" value="DNAPOLX"/>
</dbReference>
<accession>A0ABR3PMA1</accession>
<comment type="cofactor">
    <cofactor evidence="1">
        <name>Mn(2+)</name>
        <dbReference type="ChEBI" id="CHEBI:29035"/>
    </cofactor>
</comment>
<keyword evidence="7" id="KW-0235">DNA replication</keyword>
<dbReference type="EC" id="2.7.7.7" evidence="2"/>
<dbReference type="InterPro" id="IPR002008">
    <property type="entry name" value="DNA_pol_X_beta-like"/>
</dbReference>
<dbReference type="InterPro" id="IPR018944">
    <property type="entry name" value="DNA_pol_lambd_fingers_domain"/>
</dbReference>
<gene>
    <name evidence="15" type="ORF">AAFC00_005540</name>
</gene>
<dbReference type="PRINTS" id="PR00870">
    <property type="entry name" value="DNAPOLXBETA"/>
</dbReference>
<dbReference type="InterPro" id="IPR002054">
    <property type="entry name" value="DNA-dir_DNA_pol_X"/>
</dbReference>
<feature type="domain" description="BRCT" evidence="14">
    <location>
        <begin position="140"/>
        <end position="242"/>
    </location>
</feature>
<evidence type="ECO:0000256" key="6">
    <source>
        <dbReference type="ARBA" id="ARBA00022695"/>
    </source>
</evidence>
<dbReference type="InterPro" id="IPR001357">
    <property type="entry name" value="BRCT_dom"/>
</dbReference>
<dbReference type="PANTHER" id="PTHR11276:SF28">
    <property type="entry name" value="DNA POLYMERASE LAMBDA"/>
    <property type="match status" value="1"/>
</dbReference>
<dbReference type="Pfam" id="PF14791">
    <property type="entry name" value="DNA_pol_B_thumb"/>
    <property type="match status" value="1"/>
</dbReference>
<feature type="compositionally biased region" description="Polar residues" evidence="13">
    <location>
        <begin position="291"/>
        <end position="304"/>
    </location>
</feature>
<keyword evidence="11" id="KW-0456">Lyase</keyword>
<evidence type="ECO:0000256" key="5">
    <source>
        <dbReference type="ARBA" id="ARBA00022679"/>
    </source>
</evidence>
<dbReference type="EMBL" id="JBFMKM010000004">
    <property type="protein sequence ID" value="KAL1306895.1"/>
    <property type="molecule type" value="Genomic_DNA"/>
</dbReference>
<dbReference type="SUPFAM" id="SSF81585">
    <property type="entry name" value="PsbU/PolX domain-like"/>
    <property type="match status" value="1"/>
</dbReference>
<evidence type="ECO:0000313" key="15">
    <source>
        <dbReference type="EMBL" id="KAL1306895.1"/>
    </source>
</evidence>
<dbReference type="Gene3D" id="3.30.460.10">
    <property type="entry name" value="Beta Polymerase, domain 2"/>
    <property type="match status" value="1"/>
</dbReference>
<protein>
    <recommendedName>
        <fullName evidence="3">DNA polymerase lambda</fullName>
        <ecNumber evidence="2">2.7.7.7</ecNumber>
    </recommendedName>
</protein>
<dbReference type="PROSITE" id="PS50172">
    <property type="entry name" value="BRCT"/>
    <property type="match status" value="1"/>
</dbReference>
<proteinExistence type="predicted"/>
<evidence type="ECO:0000259" key="14">
    <source>
        <dbReference type="PROSITE" id="PS50172"/>
    </source>
</evidence>
<feature type="region of interest" description="Disordered" evidence="13">
    <location>
        <begin position="21"/>
        <end position="73"/>
    </location>
</feature>
<dbReference type="Pfam" id="PF14716">
    <property type="entry name" value="HHH_8"/>
    <property type="match status" value="1"/>
</dbReference>
<dbReference type="SUPFAM" id="SSF52113">
    <property type="entry name" value="BRCT domain"/>
    <property type="match status" value="1"/>
</dbReference>
<feature type="compositionally biased region" description="Polar residues" evidence="13">
    <location>
        <begin position="254"/>
        <end position="277"/>
    </location>
</feature>
<evidence type="ECO:0000256" key="9">
    <source>
        <dbReference type="ARBA" id="ARBA00022932"/>
    </source>
</evidence>
<evidence type="ECO:0000313" key="16">
    <source>
        <dbReference type="Proteomes" id="UP001562354"/>
    </source>
</evidence>
<dbReference type="InterPro" id="IPR010996">
    <property type="entry name" value="HHH_MUS81"/>
</dbReference>
<feature type="compositionally biased region" description="Polar residues" evidence="13">
    <location>
        <begin position="46"/>
        <end position="66"/>
    </location>
</feature>
<dbReference type="InterPro" id="IPR037160">
    <property type="entry name" value="DNA_Pol_thumb_sf"/>
</dbReference>
<reference evidence="15 16" key="1">
    <citation type="submission" date="2024-07" db="EMBL/GenBank/DDBJ databases">
        <title>Draft sequence of the Neodothiora populina.</title>
        <authorList>
            <person name="Drown D.D."/>
            <person name="Schuette U.S."/>
            <person name="Buechlein A.B."/>
            <person name="Rusch D.R."/>
            <person name="Winton L.W."/>
            <person name="Adams G.A."/>
        </authorList>
    </citation>
    <scope>NUCLEOTIDE SEQUENCE [LARGE SCALE GENOMIC DNA]</scope>
    <source>
        <strain evidence="15 16">CPC 39397</strain>
    </source>
</reference>
<organism evidence="15 16">
    <name type="scientific">Neodothiora populina</name>
    <dbReference type="NCBI Taxonomy" id="2781224"/>
    <lineage>
        <taxon>Eukaryota</taxon>
        <taxon>Fungi</taxon>
        <taxon>Dikarya</taxon>
        <taxon>Ascomycota</taxon>
        <taxon>Pezizomycotina</taxon>
        <taxon>Dothideomycetes</taxon>
        <taxon>Dothideomycetidae</taxon>
        <taxon>Dothideales</taxon>
        <taxon>Dothioraceae</taxon>
        <taxon>Neodothiora</taxon>
    </lineage>
</organism>
<keyword evidence="10" id="KW-0234">DNA repair</keyword>
<dbReference type="PANTHER" id="PTHR11276">
    <property type="entry name" value="DNA POLYMERASE TYPE-X FAMILY MEMBER"/>
    <property type="match status" value="1"/>
</dbReference>
<name>A0ABR3PMA1_9PEZI</name>
<dbReference type="SUPFAM" id="SSF47802">
    <property type="entry name" value="DNA polymerase beta, N-terminal domain-like"/>
    <property type="match status" value="1"/>
</dbReference>
<dbReference type="Proteomes" id="UP001562354">
    <property type="component" value="Unassembled WGS sequence"/>
</dbReference>
<dbReference type="SMART" id="SM00483">
    <property type="entry name" value="POLXc"/>
    <property type="match status" value="1"/>
</dbReference>
<keyword evidence="4" id="KW-0237">DNA synthesis</keyword>
<sequence>MSKMQTPEQKKVAFDQLYALDQSDGEGDPGLSASLEALSGKRLHNSDTIPSTTTRKNTSINRSVSTPFPPGGQLRHVEAITVNSLSDEADMVKETQSRQLRRSATITGAEKGAPVTCSSSAIPRALGKRKRDAEIKLAPEDHRVFSGLHFYFFPNDEIHPARRARIIKALEYGATWQREWSPSITHLVVDNSMKWDSVLSYLSTRGGLPSKEIPPNVVVVNEDYPSDCITYRVMVHPKQIQYLVNGYTPPVTKPTETAETSAQAVPVTGSSQVSDESLQPKPPGSKVRAKQPQTPSRTEETPSLPSAAAAPSNENSNEGSNGQTGGDELDAAIRDAKGIDESDMQDQSEEPTATTTAPWQQNFQCMHKHTGGANDTNNTGPNTRTLQILTELSDYYTTMQDPWRSKSYRSAIATLRKHPTRITTKAQALSLPGIGDSIAEKIEEIVQTNRLRKVAYTTLDPTQKILQTFLKIHGVGYPTASRWVAAGHRTLHDVMKNAASLDLTPNQRIGIEHYDDFNARIPRSEVERHANIVRSALQGLTSPSETYAVYTMGSYRRGAESSGDIDLLITASASTPLSSIRATVVERLVPLLTRTGYLVATLAQTALSDGTKWQGACRLPNAHIWRRLDLLLVPEAELGAALIYFTGNDIFNRSLRLLAGRKGMRLNQRGLYRDVMSGEGREKVTEGELVEGRDERVIFKALGVPWRPPNHRIC</sequence>
<dbReference type="InterPro" id="IPR022312">
    <property type="entry name" value="DNA_pol_X"/>
</dbReference>
<dbReference type="RefSeq" id="XP_069203167.1">
    <property type="nucleotide sequence ID" value="XM_069345338.1"/>
</dbReference>
<comment type="caution">
    <text evidence="15">The sequence shown here is derived from an EMBL/GenBank/DDBJ whole genome shotgun (WGS) entry which is preliminary data.</text>
</comment>
<keyword evidence="6" id="KW-0548">Nucleotidyltransferase</keyword>
<dbReference type="Gene3D" id="3.40.50.10190">
    <property type="entry name" value="BRCT domain"/>
    <property type="match status" value="1"/>
</dbReference>
<feature type="region of interest" description="Disordered" evidence="13">
    <location>
        <begin position="253"/>
        <end position="328"/>
    </location>
</feature>
<comment type="catalytic activity">
    <reaction evidence="12">
        <text>DNA(n) + a 2'-deoxyribonucleoside 5'-triphosphate = DNA(n+1) + diphosphate</text>
        <dbReference type="Rhea" id="RHEA:22508"/>
        <dbReference type="Rhea" id="RHEA-COMP:17339"/>
        <dbReference type="Rhea" id="RHEA-COMP:17340"/>
        <dbReference type="ChEBI" id="CHEBI:33019"/>
        <dbReference type="ChEBI" id="CHEBI:61560"/>
        <dbReference type="ChEBI" id="CHEBI:173112"/>
        <dbReference type="EC" id="2.7.7.7"/>
    </reaction>
</comment>
<dbReference type="InterPro" id="IPR027421">
    <property type="entry name" value="DNA_pol_lamdba_lyase_dom_sf"/>
</dbReference>